<sequence length="120" mass="13015">MPCGSVRQLGEKKVVSDLGMSAFTVRQYIGWCSDSRGSAWMNFASVYVWDQYHARGFAYRASAGVAVRGEPETRGFTTGANRQQLTYSVPVRTTTSCTQGWGKLARSGSESAQGLSSLVC</sequence>
<keyword evidence="2" id="KW-1185">Reference proteome</keyword>
<organism evidence="1 2">
    <name type="scientific">Terrabacter ginsenosidimutans</name>
    <dbReference type="NCBI Taxonomy" id="490575"/>
    <lineage>
        <taxon>Bacteria</taxon>
        <taxon>Bacillati</taxon>
        <taxon>Actinomycetota</taxon>
        <taxon>Actinomycetes</taxon>
        <taxon>Micrococcales</taxon>
        <taxon>Intrasporangiaceae</taxon>
        <taxon>Terrabacter</taxon>
    </lineage>
</organism>
<evidence type="ECO:0000313" key="1">
    <source>
        <dbReference type="EMBL" id="GAA3721697.1"/>
    </source>
</evidence>
<dbReference type="Proteomes" id="UP001501468">
    <property type="component" value="Unassembled WGS sequence"/>
</dbReference>
<reference evidence="2" key="1">
    <citation type="journal article" date="2019" name="Int. J. Syst. Evol. Microbiol.">
        <title>The Global Catalogue of Microorganisms (GCM) 10K type strain sequencing project: providing services to taxonomists for standard genome sequencing and annotation.</title>
        <authorList>
            <consortium name="The Broad Institute Genomics Platform"/>
            <consortium name="The Broad Institute Genome Sequencing Center for Infectious Disease"/>
            <person name="Wu L."/>
            <person name="Ma J."/>
        </authorList>
    </citation>
    <scope>NUCLEOTIDE SEQUENCE [LARGE SCALE GENOMIC DNA]</scope>
    <source>
        <strain evidence="2">JCM 17125</strain>
    </source>
</reference>
<gene>
    <name evidence="1" type="ORF">GCM10022399_42580</name>
</gene>
<protein>
    <submittedName>
        <fullName evidence="1">Uncharacterized protein</fullName>
    </submittedName>
</protein>
<comment type="caution">
    <text evidence="1">The sequence shown here is derived from an EMBL/GenBank/DDBJ whole genome shotgun (WGS) entry which is preliminary data.</text>
</comment>
<dbReference type="EMBL" id="BAABDC010000013">
    <property type="protein sequence ID" value="GAA3721697.1"/>
    <property type="molecule type" value="Genomic_DNA"/>
</dbReference>
<proteinExistence type="predicted"/>
<evidence type="ECO:0000313" key="2">
    <source>
        <dbReference type="Proteomes" id="UP001501468"/>
    </source>
</evidence>
<name>A0ABP7EQU3_9MICO</name>
<accession>A0ABP7EQU3</accession>